<dbReference type="Gene3D" id="1.20.1080.10">
    <property type="entry name" value="Glycerol uptake facilitator protein"/>
    <property type="match status" value="1"/>
</dbReference>
<dbReference type="EMBL" id="JPOX01000023">
    <property type="protein sequence ID" value="KFX45364.1"/>
    <property type="molecule type" value="Genomic_DNA"/>
</dbReference>
<accession>A0A093V5U9</accession>
<dbReference type="InterPro" id="IPR000425">
    <property type="entry name" value="MIP"/>
</dbReference>
<dbReference type="AlphaFoldDB" id="A0A093V5U9"/>
<evidence type="ECO:0000313" key="8">
    <source>
        <dbReference type="EMBL" id="KFX45364.1"/>
    </source>
</evidence>
<dbReference type="HOGENOM" id="CLU_020019_5_0_1"/>
<dbReference type="eggNOG" id="KOG0223">
    <property type="taxonomic scope" value="Eukaryota"/>
</dbReference>
<dbReference type="PRINTS" id="PR00783">
    <property type="entry name" value="MINTRINSICP"/>
</dbReference>
<proteinExistence type="inferred from homology"/>
<feature type="transmembrane region" description="Helical" evidence="7">
    <location>
        <begin position="253"/>
        <end position="272"/>
    </location>
</feature>
<feature type="transmembrane region" description="Helical" evidence="7">
    <location>
        <begin position="86"/>
        <end position="109"/>
    </location>
</feature>
<reference key="1">
    <citation type="journal article" date="2014" name="PLoS Genet.">
        <title>Signature Gene Expression Reveals Novel Clues to the Molecular Mechanisms of Dimorphic Transition in Penicillium marneffei.</title>
        <authorList>
            <person name="Yang E."/>
            <person name="Wang G."/>
            <person name="Cai J."/>
            <person name="Woo P.C."/>
            <person name="Lau S.K."/>
            <person name="Yuen K.-Y."/>
            <person name="Chow W.-N."/>
            <person name="Lin X."/>
        </authorList>
    </citation>
    <scope>NUCLEOTIDE SEQUENCE [LARGE SCALE GENOMIC DNA]</scope>
    <source>
        <strain>PM1</strain>
    </source>
</reference>
<keyword evidence="2 6" id="KW-0813">Transport</keyword>
<dbReference type="PANTHER" id="PTHR47002">
    <property type="entry name" value="AQUAPORIN-LIKE"/>
    <property type="match status" value="1"/>
</dbReference>
<dbReference type="GO" id="GO:0015267">
    <property type="term" value="F:channel activity"/>
    <property type="evidence" value="ECO:0007669"/>
    <property type="project" value="InterPro"/>
</dbReference>
<dbReference type="InterPro" id="IPR022357">
    <property type="entry name" value="MIP_CS"/>
</dbReference>
<sequence length="334" mass="35710">MEPRSPPPDNEMGDTKIALPGRYESPITGALPAVQPFAGRIGGNQSLVLDRNDPKNSDYLKAVPDAAPFMRISEALDLRGFLDLNLWKFAIVEGVASFLLIFITGWIAIQPKPTSSSSASTAASSAGVFGTASFLGPLVGGITNWLFLTLFIYCFAPVSGGHINPTITLATFFARLISFPRMVLYLIGQTAGGALAGLVLKDVYGSSDFAVGGCLVETNLVEVRQALVLEFMCTLILIFLAFGVALNPRQERIYGPALAPWLVGLALGLLSWGSGYEKPGYAGASMNPARCFGVYVGSGFPGYHWIHWVGVICATLGHGVFYQLLPPWISEKAK</sequence>
<dbReference type="InterPro" id="IPR023271">
    <property type="entry name" value="Aquaporin-like"/>
</dbReference>
<comment type="subcellular location">
    <subcellularLocation>
        <location evidence="1">Membrane</location>
        <topology evidence="1">Multi-pass membrane protein</topology>
    </subcellularLocation>
</comment>
<comment type="similarity">
    <text evidence="6">Belongs to the MIP/aquaporin (TC 1.A.8) family.</text>
</comment>
<feature type="transmembrane region" description="Helical" evidence="7">
    <location>
        <begin position="305"/>
        <end position="325"/>
    </location>
</feature>
<protein>
    <submittedName>
        <fullName evidence="8">Aquaporin PIP2-6</fullName>
    </submittedName>
</protein>
<gene>
    <name evidence="8" type="ORF">GQ26_0230280</name>
</gene>
<evidence type="ECO:0000256" key="5">
    <source>
        <dbReference type="ARBA" id="ARBA00023136"/>
    </source>
</evidence>
<dbReference type="PROSITE" id="PS00221">
    <property type="entry name" value="MIP"/>
    <property type="match status" value="1"/>
</dbReference>
<evidence type="ECO:0000256" key="7">
    <source>
        <dbReference type="SAM" id="Phobius"/>
    </source>
</evidence>
<dbReference type="GO" id="GO:0016020">
    <property type="term" value="C:membrane"/>
    <property type="evidence" value="ECO:0007669"/>
    <property type="project" value="UniProtKB-SubCell"/>
</dbReference>
<comment type="caution">
    <text evidence="8">The sequence shown here is derived from an EMBL/GenBank/DDBJ whole genome shotgun (WGS) entry which is preliminary data.</text>
</comment>
<feature type="transmembrane region" description="Helical" evidence="7">
    <location>
        <begin position="145"/>
        <end position="170"/>
    </location>
</feature>
<keyword evidence="3 6" id="KW-0812">Transmembrane</keyword>
<evidence type="ECO:0000256" key="4">
    <source>
        <dbReference type="ARBA" id="ARBA00022989"/>
    </source>
</evidence>
<evidence type="ECO:0000256" key="3">
    <source>
        <dbReference type="ARBA" id="ARBA00022692"/>
    </source>
</evidence>
<reference evidence="8" key="2">
    <citation type="journal article" date="2014" name="PLoS Genet.">
        <title>Signature gene expression reveals novel clues to the molecular mechanisms of dimorphic transition in Penicillium marneffei.</title>
        <authorList>
            <person name="Yang E."/>
            <person name="Wang G."/>
            <person name="Cai J."/>
            <person name="Woo P.C."/>
            <person name="Lau S.K."/>
            <person name="Yuen K.-Y."/>
            <person name="Chow W.-N."/>
            <person name="Lin X."/>
        </authorList>
    </citation>
    <scope>NUCLEOTIDE SEQUENCE</scope>
    <source>
        <strain evidence="8">PM1</strain>
    </source>
</reference>
<keyword evidence="4 7" id="KW-1133">Transmembrane helix</keyword>
<organism evidence="8">
    <name type="scientific">Talaromyces marneffei PM1</name>
    <dbReference type="NCBI Taxonomy" id="1077442"/>
    <lineage>
        <taxon>Eukaryota</taxon>
        <taxon>Fungi</taxon>
        <taxon>Dikarya</taxon>
        <taxon>Ascomycota</taxon>
        <taxon>Pezizomycotina</taxon>
        <taxon>Eurotiomycetes</taxon>
        <taxon>Eurotiomycetidae</taxon>
        <taxon>Eurotiales</taxon>
        <taxon>Trichocomaceae</taxon>
        <taxon>Talaromyces</taxon>
        <taxon>Talaromyces sect. Talaromyces</taxon>
    </lineage>
</organism>
<name>A0A093V5U9_TALMA</name>
<feature type="transmembrane region" description="Helical" evidence="7">
    <location>
        <begin position="226"/>
        <end position="246"/>
    </location>
</feature>
<evidence type="ECO:0000256" key="2">
    <source>
        <dbReference type="ARBA" id="ARBA00022448"/>
    </source>
</evidence>
<evidence type="ECO:0000256" key="1">
    <source>
        <dbReference type="ARBA" id="ARBA00004141"/>
    </source>
</evidence>
<dbReference type="PANTHER" id="PTHR47002:SF2">
    <property type="entry name" value="AQUAPORIN AQPAE.A-LIKE"/>
    <property type="match status" value="1"/>
</dbReference>
<keyword evidence="5 7" id="KW-0472">Membrane</keyword>
<evidence type="ECO:0000256" key="6">
    <source>
        <dbReference type="RuleBase" id="RU000477"/>
    </source>
</evidence>
<dbReference type="Pfam" id="PF00230">
    <property type="entry name" value="MIP"/>
    <property type="match status" value="1"/>
</dbReference>
<dbReference type="SUPFAM" id="SSF81338">
    <property type="entry name" value="Aquaporin-like"/>
    <property type="match status" value="1"/>
</dbReference>
<feature type="transmembrane region" description="Helical" evidence="7">
    <location>
        <begin position="182"/>
        <end position="200"/>
    </location>
</feature>